<dbReference type="EMBL" id="BMKG01000011">
    <property type="protein sequence ID" value="GGC05415.1"/>
    <property type="molecule type" value="Genomic_DNA"/>
</dbReference>
<dbReference type="AlphaFoldDB" id="A0A6I3SZ46"/>
<dbReference type="Gene3D" id="3.30.1150.10">
    <property type="match status" value="1"/>
</dbReference>
<dbReference type="PANTHER" id="PTHR34978:SF3">
    <property type="entry name" value="SLR0241 PROTEIN"/>
    <property type="match status" value="1"/>
</dbReference>
<dbReference type="Gene3D" id="3.30.2010.10">
    <property type="entry name" value="Metalloproteases ('zincins'), catalytic domain"/>
    <property type="match status" value="1"/>
</dbReference>
<evidence type="ECO:0000256" key="2">
    <source>
        <dbReference type="ARBA" id="ARBA00022692"/>
    </source>
</evidence>
<protein>
    <submittedName>
        <fullName evidence="8">TonB family protein</fullName>
    </submittedName>
</protein>
<keyword evidence="10" id="KW-1185">Reference proteome</keyword>
<dbReference type="Proteomes" id="UP000622638">
    <property type="component" value="Unassembled WGS sequence"/>
</dbReference>
<dbReference type="CDD" id="cd07341">
    <property type="entry name" value="M56_BlaR1_MecR1_like"/>
    <property type="match status" value="1"/>
</dbReference>
<sequence length="420" mass="45697">MNAWVEAVGWTLVHFLWQGALVGAVTAAVLQSMRGARPRQRYLVACAGLLVCALWPALQLFERMHELGPVYATPSAAALREAPMSHALALGQYLDWIVAAWLLGAAALALRTVTGLAWISRAARDGRRDAAWQARLEELARAMGIVRTVRLRIVDGIAGPVTALWWRPVVLVPAALVSGMPPDLLQALLAHELAHIRRHDYLVNLLQATVETLLFYHPAVWWISRRIRHERELIADDIAAHHAGGPRRLARALSELEKRQFTHPEPALAANGGDTMERITRLLRPTPRPGLRASLAAALPALALAGACLAGLAHANGAAPNLDGAVEKPDKRAVVDFGSCKKPVWPQASLAAQNTGTVTLRFLVDKDGAVADSRVHKSSGHPALDEAAREGIAKCHFKPAVAKNQPVKSWVMMQYVWMLE</sequence>
<reference evidence="7" key="4">
    <citation type="submission" date="2024-05" db="EMBL/GenBank/DDBJ databases">
        <authorList>
            <person name="Sun Q."/>
            <person name="Zhou Y."/>
        </authorList>
    </citation>
    <scope>NUCLEOTIDE SEQUENCE</scope>
    <source>
        <strain evidence="7">CGMCC 1.15931</strain>
    </source>
</reference>
<evidence type="ECO:0000313" key="9">
    <source>
        <dbReference type="Proteomes" id="UP000430634"/>
    </source>
</evidence>
<dbReference type="RefSeq" id="WP_155471736.1">
    <property type="nucleotide sequence ID" value="NZ_BMKG01000011.1"/>
</dbReference>
<comment type="caution">
    <text evidence="8">The sequence shown here is derived from an EMBL/GenBank/DDBJ whole genome shotgun (WGS) entry which is preliminary data.</text>
</comment>
<dbReference type="EMBL" id="WNKZ01000051">
    <property type="protein sequence ID" value="MTV54443.1"/>
    <property type="molecule type" value="Genomic_DNA"/>
</dbReference>
<dbReference type="GO" id="GO:0055085">
    <property type="term" value="P:transmembrane transport"/>
    <property type="evidence" value="ECO:0007669"/>
    <property type="project" value="InterPro"/>
</dbReference>
<comment type="subcellular location">
    <subcellularLocation>
        <location evidence="1">Membrane</location>
        <topology evidence="1">Single-pass membrane protein</topology>
    </subcellularLocation>
</comment>
<feature type="transmembrane region" description="Helical" evidence="5">
    <location>
        <begin position="12"/>
        <end position="30"/>
    </location>
</feature>
<dbReference type="InterPro" id="IPR008756">
    <property type="entry name" value="Peptidase_M56"/>
</dbReference>
<dbReference type="InterPro" id="IPR006260">
    <property type="entry name" value="TonB/TolA_C"/>
</dbReference>
<dbReference type="Pfam" id="PF03544">
    <property type="entry name" value="TonB_C"/>
    <property type="match status" value="1"/>
</dbReference>
<proteinExistence type="predicted"/>
<dbReference type="SUPFAM" id="SSF74653">
    <property type="entry name" value="TolA/TonB C-terminal domain"/>
    <property type="match status" value="1"/>
</dbReference>
<keyword evidence="3 5" id="KW-1133">Transmembrane helix</keyword>
<feature type="domain" description="TonB C-terminal" evidence="6">
    <location>
        <begin position="330"/>
        <end position="420"/>
    </location>
</feature>
<feature type="transmembrane region" description="Helical" evidence="5">
    <location>
        <begin position="96"/>
        <end position="119"/>
    </location>
</feature>
<dbReference type="Pfam" id="PF05569">
    <property type="entry name" value="Peptidase_M56"/>
    <property type="match status" value="1"/>
</dbReference>
<dbReference type="InterPro" id="IPR037682">
    <property type="entry name" value="TonB_C"/>
</dbReference>
<evidence type="ECO:0000259" key="6">
    <source>
        <dbReference type="PROSITE" id="PS52015"/>
    </source>
</evidence>
<evidence type="ECO:0000256" key="5">
    <source>
        <dbReference type="SAM" id="Phobius"/>
    </source>
</evidence>
<keyword evidence="4 5" id="KW-0472">Membrane</keyword>
<accession>A0A6I3SZ46</accession>
<reference evidence="7" key="1">
    <citation type="journal article" date="2014" name="Int. J. Syst. Evol. Microbiol.">
        <title>Complete genome of a new Firmicutes species belonging to the dominant human colonic microbiota ('Ruminococcus bicirculans') reveals two chromosomes and a selective capacity to utilize plant glucans.</title>
        <authorList>
            <consortium name="NISC Comparative Sequencing Program"/>
            <person name="Wegmann U."/>
            <person name="Louis P."/>
            <person name="Goesmann A."/>
            <person name="Henrissat B."/>
            <person name="Duncan S.H."/>
            <person name="Flint H.J."/>
        </authorList>
    </citation>
    <scope>NUCLEOTIDE SEQUENCE</scope>
    <source>
        <strain evidence="7">CGMCC 1.15931</strain>
    </source>
</reference>
<evidence type="ECO:0000256" key="3">
    <source>
        <dbReference type="ARBA" id="ARBA00022989"/>
    </source>
</evidence>
<reference evidence="8 9" key="3">
    <citation type="submission" date="2019-11" db="EMBL/GenBank/DDBJ databases">
        <title>Type strains purchased from KCTC, JCM and DSMZ.</title>
        <authorList>
            <person name="Lu H."/>
        </authorList>
    </citation>
    <scope>NUCLEOTIDE SEQUENCE [LARGE SCALE GENOMIC DNA]</scope>
    <source>
        <strain evidence="8 9">KCTC 52429</strain>
    </source>
</reference>
<evidence type="ECO:0000256" key="1">
    <source>
        <dbReference type="ARBA" id="ARBA00004167"/>
    </source>
</evidence>
<dbReference type="PANTHER" id="PTHR34978">
    <property type="entry name" value="POSSIBLE SENSOR-TRANSDUCER PROTEIN BLAR"/>
    <property type="match status" value="1"/>
</dbReference>
<evidence type="ECO:0000313" key="7">
    <source>
        <dbReference type="EMBL" id="GGC05415.1"/>
    </source>
</evidence>
<dbReference type="Proteomes" id="UP000430634">
    <property type="component" value="Unassembled WGS sequence"/>
</dbReference>
<gene>
    <name evidence="7" type="ORF">GCM10011572_29140</name>
    <name evidence="8" type="ORF">GM672_17055</name>
</gene>
<organism evidence="8 9">
    <name type="scientific">Pseudoduganella buxea</name>
    <dbReference type="NCBI Taxonomy" id="1949069"/>
    <lineage>
        <taxon>Bacteria</taxon>
        <taxon>Pseudomonadati</taxon>
        <taxon>Pseudomonadota</taxon>
        <taxon>Betaproteobacteria</taxon>
        <taxon>Burkholderiales</taxon>
        <taxon>Oxalobacteraceae</taxon>
        <taxon>Telluria group</taxon>
        <taxon>Pseudoduganella</taxon>
    </lineage>
</organism>
<dbReference type="NCBIfam" id="TIGR01352">
    <property type="entry name" value="tonB_Cterm"/>
    <property type="match status" value="1"/>
</dbReference>
<keyword evidence="2 5" id="KW-0812">Transmembrane</keyword>
<name>A0A6I3SZ46_9BURK</name>
<evidence type="ECO:0000313" key="10">
    <source>
        <dbReference type="Proteomes" id="UP000622638"/>
    </source>
</evidence>
<evidence type="ECO:0000256" key="4">
    <source>
        <dbReference type="ARBA" id="ARBA00023136"/>
    </source>
</evidence>
<dbReference type="OrthoDB" id="15218at2"/>
<evidence type="ECO:0000313" key="8">
    <source>
        <dbReference type="EMBL" id="MTV54443.1"/>
    </source>
</evidence>
<dbReference type="PROSITE" id="PS52015">
    <property type="entry name" value="TONB_CTD"/>
    <property type="match status" value="1"/>
</dbReference>
<reference evidence="10" key="2">
    <citation type="journal article" date="2019" name="Int. J. Syst. Evol. Microbiol.">
        <title>The Global Catalogue of Microorganisms (GCM) 10K type strain sequencing project: providing services to taxonomists for standard genome sequencing and annotation.</title>
        <authorList>
            <consortium name="The Broad Institute Genomics Platform"/>
            <consortium name="The Broad Institute Genome Sequencing Center for Infectious Disease"/>
            <person name="Wu L."/>
            <person name="Ma J."/>
        </authorList>
    </citation>
    <scope>NUCLEOTIDE SEQUENCE [LARGE SCALE GENOMIC DNA]</scope>
    <source>
        <strain evidence="10">CGMCC 1.15931</strain>
    </source>
</reference>
<dbReference type="GO" id="GO:0016020">
    <property type="term" value="C:membrane"/>
    <property type="evidence" value="ECO:0007669"/>
    <property type="project" value="UniProtKB-SubCell"/>
</dbReference>
<dbReference type="InterPro" id="IPR052173">
    <property type="entry name" value="Beta-lactam_resp_regulator"/>
</dbReference>
<feature type="transmembrane region" description="Helical" evidence="5">
    <location>
        <begin position="42"/>
        <end position="61"/>
    </location>
</feature>